<dbReference type="InterPro" id="IPR006595">
    <property type="entry name" value="CTLH_C"/>
</dbReference>
<name>A0A3D8S7P5_9HELO</name>
<dbReference type="InterPro" id="IPR006594">
    <property type="entry name" value="LisH"/>
</dbReference>
<gene>
    <name evidence="5" type="ORF">BP6252_03196</name>
</gene>
<keyword evidence="6" id="KW-1185">Reference proteome</keyword>
<dbReference type="Gene3D" id="2.60.120.920">
    <property type="match status" value="1"/>
</dbReference>
<sequence length="685" mass="74924">MTNSYPSGSAGMPTGPLGAPGRRSSYASVVSGATSSQNLPRSGAFSHLLNQHPADYSYDPSYQNVGGHSRHDSRGYEVDTNGVRGAAGSWGRSAQLPSFSSAFGALAGGWGAGTPEDVFVTPSYLKSSKYVQRLRQAHHAKLAAHRDGPSASSSQPGSLSTSASSVNLHAKMTPSHRGMTYDLIEKAPPLEEESLSPLPTKWNPHDKYGGLEVLSDGQEVKFTGPKSTSDRDHEACAIRADYPMPPQCGIFYYEVTIVSRKREESSIGIGFSSKSVPLSRLPGWEPESWAYHGDDGCSFGCQSSGKNYGPPFTAGDVVGCGVNFRTGSAFFTKNGDHLGTAFRDIKGKLYPSVGMKKSGEHIRVNFGQSPFVFDIDGMMAHEKSQIQHDISETSTSRLAPPLSETDLIQQLVLQFLQHDGYIETARAFAEEVHAEKQALNLDPNTVVESFNVKEDEDAGHRQRIRTALLDGDVDKALKYTNAYYPHVLKDNDHVYFRLRVRKFVEMIRQGAEIHNATSMNGTKKSNGHADNWYDDNINQEMELDDHTDQNNSWDKMDTSEPSDSLKYLNLMNETIEYGRVLQAEFKDDQRREVSKALEDAFALMAYPDPTNAKEVAHLLDPSGRVAVAEELNSAILLSLGKSSTAALEQLYQQTTVLLEDLAEGGAAGAFVNIDDYTRPASLAQK</sequence>
<dbReference type="Pfam" id="PF00622">
    <property type="entry name" value="SPRY"/>
    <property type="match status" value="1"/>
</dbReference>
<dbReference type="SMART" id="SM00667">
    <property type="entry name" value="LisH"/>
    <property type="match status" value="1"/>
</dbReference>
<dbReference type="InterPro" id="IPR013320">
    <property type="entry name" value="ConA-like_dom_sf"/>
</dbReference>
<feature type="region of interest" description="Disordered" evidence="2">
    <location>
        <begin position="136"/>
        <end position="164"/>
    </location>
</feature>
<dbReference type="InterPro" id="IPR050618">
    <property type="entry name" value="Ubq-SigPath_Reg"/>
</dbReference>
<dbReference type="PROSITE" id="PS50896">
    <property type="entry name" value="LISH"/>
    <property type="match status" value="1"/>
</dbReference>
<dbReference type="SMART" id="SM00449">
    <property type="entry name" value="SPRY"/>
    <property type="match status" value="1"/>
</dbReference>
<dbReference type="SUPFAM" id="SSF49899">
    <property type="entry name" value="Concanavalin A-like lectins/glucanases"/>
    <property type="match status" value="1"/>
</dbReference>
<dbReference type="EMBL" id="PDLM01000003">
    <property type="protein sequence ID" value="RDW82084.1"/>
    <property type="molecule type" value="Genomic_DNA"/>
</dbReference>
<dbReference type="PANTHER" id="PTHR12864">
    <property type="entry name" value="RAN BINDING PROTEIN 9-RELATED"/>
    <property type="match status" value="1"/>
</dbReference>
<accession>A0A3D8S7P5</accession>
<organism evidence="5 6">
    <name type="scientific">Coleophoma cylindrospora</name>
    <dbReference type="NCBI Taxonomy" id="1849047"/>
    <lineage>
        <taxon>Eukaryota</taxon>
        <taxon>Fungi</taxon>
        <taxon>Dikarya</taxon>
        <taxon>Ascomycota</taxon>
        <taxon>Pezizomycotina</taxon>
        <taxon>Leotiomycetes</taxon>
        <taxon>Helotiales</taxon>
        <taxon>Dermateaceae</taxon>
        <taxon>Coleophoma</taxon>
    </lineage>
</organism>
<evidence type="ECO:0000313" key="5">
    <source>
        <dbReference type="EMBL" id="RDW82084.1"/>
    </source>
</evidence>
<evidence type="ECO:0000259" key="3">
    <source>
        <dbReference type="PROSITE" id="PS50188"/>
    </source>
</evidence>
<dbReference type="InterPro" id="IPR024964">
    <property type="entry name" value="CTLH/CRA"/>
</dbReference>
<evidence type="ECO:0000313" key="6">
    <source>
        <dbReference type="Proteomes" id="UP000256645"/>
    </source>
</evidence>
<feature type="compositionally biased region" description="Low complexity" evidence="2">
    <location>
        <begin position="149"/>
        <end position="164"/>
    </location>
</feature>
<dbReference type="Pfam" id="PF10607">
    <property type="entry name" value="CTLH"/>
    <property type="match status" value="1"/>
</dbReference>
<dbReference type="SMART" id="SM00757">
    <property type="entry name" value="CRA"/>
    <property type="match status" value="1"/>
</dbReference>
<dbReference type="InterPro" id="IPR003877">
    <property type="entry name" value="SPRY_dom"/>
</dbReference>
<evidence type="ECO:0000256" key="1">
    <source>
        <dbReference type="ARBA" id="ARBA00002343"/>
    </source>
</evidence>
<dbReference type="InterPro" id="IPR013144">
    <property type="entry name" value="CRA_dom"/>
</dbReference>
<feature type="region of interest" description="Disordered" evidence="2">
    <location>
        <begin position="1"/>
        <end position="44"/>
    </location>
</feature>
<evidence type="ECO:0000256" key="2">
    <source>
        <dbReference type="SAM" id="MobiDB-lite"/>
    </source>
</evidence>
<dbReference type="SMART" id="SM00668">
    <property type="entry name" value="CTLH"/>
    <property type="match status" value="1"/>
</dbReference>
<feature type="domain" description="B30.2/SPRY" evidence="3">
    <location>
        <begin position="180"/>
        <end position="371"/>
    </location>
</feature>
<proteinExistence type="predicted"/>
<dbReference type="AlphaFoldDB" id="A0A3D8S7P5"/>
<comment type="caution">
    <text evidence="5">The sequence shown here is derived from an EMBL/GenBank/DDBJ whole genome shotgun (WGS) entry which is preliminary data.</text>
</comment>
<dbReference type="PROSITE" id="PS50188">
    <property type="entry name" value="B302_SPRY"/>
    <property type="match status" value="1"/>
</dbReference>
<dbReference type="Proteomes" id="UP000256645">
    <property type="component" value="Unassembled WGS sequence"/>
</dbReference>
<dbReference type="InterPro" id="IPR001870">
    <property type="entry name" value="B30.2/SPRY"/>
</dbReference>
<feature type="compositionally biased region" description="Polar residues" evidence="2">
    <location>
        <begin position="25"/>
        <end position="40"/>
    </location>
</feature>
<feature type="domain" description="CTLH" evidence="4">
    <location>
        <begin position="457"/>
        <end position="514"/>
    </location>
</feature>
<reference evidence="5 6" key="1">
    <citation type="journal article" date="2018" name="IMA Fungus">
        <title>IMA Genome-F 9: Draft genome sequence of Annulohypoxylon stygium, Aspergillus mulundensis, Berkeleyomyces basicola (syn. Thielaviopsis basicola), Ceratocystis smalleyi, two Cercospora beticola strains, Coleophoma cylindrospora, Fusarium fracticaudum, Phialophora cf. hyalina, and Morchella septimelata.</title>
        <authorList>
            <person name="Wingfield B.D."/>
            <person name="Bills G.F."/>
            <person name="Dong Y."/>
            <person name="Huang W."/>
            <person name="Nel W.J."/>
            <person name="Swalarsk-Parry B.S."/>
            <person name="Vaghefi N."/>
            <person name="Wilken P.M."/>
            <person name="An Z."/>
            <person name="de Beer Z.W."/>
            <person name="De Vos L."/>
            <person name="Chen L."/>
            <person name="Duong T.A."/>
            <person name="Gao Y."/>
            <person name="Hammerbacher A."/>
            <person name="Kikkert J.R."/>
            <person name="Li Y."/>
            <person name="Li H."/>
            <person name="Li K."/>
            <person name="Li Q."/>
            <person name="Liu X."/>
            <person name="Ma X."/>
            <person name="Naidoo K."/>
            <person name="Pethybridge S.J."/>
            <person name="Sun J."/>
            <person name="Steenkamp E.T."/>
            <person name="van der Nest M.A."/>
            <person name="van Wyk S."/>
            <person name="Wingfield M.J."/>
            <person name="Xiong C."/>
            <person name="Yue Q."/>
            <person name="Zhang X."/>
        </authorList>
    </citation>
    <scope>NUCLEOTIDE SEQUENCE [LARGE SCALE GENOMIC DNA]</scope>
    <source>
        <strain evidence="5 6">BP6252</strain>
    </source>
</reference>
<dbReference type="CDD" id="cd12909">
    <property type="entry name" value="SPRY_RanBP9_10"/>
    <property type="match status" value="1"/>
</dbReference>
<feature type="region of interest" description="Disordered" evidence="2">
    <location>
        <begin position="56"/>
        <end position="80"/>
    </location>
</feature>
<dbReference type="InterPro" id="IPR043136">
    <property type="entry name" value="B30.2/SPRY_sf"/>
</dbReference>
<protein>
    <submittedName>
        <fullName evidence="5">Uncharacterized protein</fullName>
    </submittedName>
</protein>
<evidence type="ECO:0000259" key="4">
    <source>
        <dbReference type="PROSITE" id="PS50897"/>
    </source>
</evidence>
<dbReference type="STRING" id="1849047.A0A3D8S7P5"/>
<dbReference type="OrthoDB" id="25503at2759"/>
<dbReference type="PROSITE" id="PS50897">
    <property type="entry name" value="CTLH"/>
    <property type="match status" value="1"/>
</dbReference>
<dbReference type="InterPro" id="IPR035782">
    <property type="entry name" value="SPRY_RanBP9/10"/>
</dbReference>
<comment type="function">
    <text evidence="1">Involved in the proteasome-dependent degradation of fructose-1,6-bisphosphatase.</text>
</comment>
<dbReference type="Pfam" id="PF08513">
    <property type="entry name" value="LisH"/>
    <property type="match status" value="1"/>
</dbReference>